<sequence length="74" mass="8580">MNLKPCLVPSAYSYRKKHTQDKMIKIDFLELAFNCNWKETINHFQKGLASHPCASISHMAHALFPITFHTLINH</sequence>
<comment type="caution">
    <text evidence="1">The sequence shown here is derived from an EMBL/GenBank/DDBJ whole genome shotgun (WGS) entry which is preliminary data.</text>
</comment>
<evidence type="ECO:0000313" key="1">
    <source>
        <dbReference type="EMBL" id="KAE9585728.1"/>
    </source>
</evidence>
<dbReference type="EMBL" id="WOCE01000024">
    <property type="protein sequence ID" value="KAE9585728.1"/>
    <property type="molecule type" value="Genomic_DNA"/>
</dbReference>
<dbReference type="Proteomes" id="UP000447434">
    <property type="component" value="Chromosome 24"/>
</dbReference>
<keyword evidence="2" id="KW-1185">Reference proteome</keyword>
<name>A0A6A4NGC2_LUPAL</name>
<reference evidence="2" key="1">
    <citation type="journal article" date="2020" name="Nat. Commun.">
        <title>Genome sequence of the cluster root forming white lupin.</title>
        <authorList>
            <person name="Hufnagel B."/>
            <person name="Marques A."/>
            <person name="Soriano A."/>
            <person name="Marques L."/>
            <person name="Divol F."/>
            <person name="Doumas P."/>
            <person name="Sallet E."/>
            <person name="Mancinotti D."/>
            <person name="Carrere S."/>
            <person name="Marande W."/>
            <person name="Arribat S."/>
            <person name="Keller J."/>
            <person name="Huneau C."/>
            <person name="Blein T."/>
            <person name="Aime D."/>
            <person name="Laguerre M."/>
            <person name="Taylor J."/>
            <person name="Schubert V."/>
            <person name="Nelson M."/>
            <person name="Geu-Flores F."/>
            <person name="Crespi M."/>
            <person name="Gallardo-Guerrero K."/>
            <person name="Delaux P.-M."/>
            <person name="Salse J."/>
            <person name="Berges H."/>
            <person name="Guyot R."/>
            <person name="Gouzy J."/>
            <person name="Peret B."/>
        </authorList>
    </citation>
    <scope>NUCLEOTIDE SEQUENCE [LARGE SCALE GENOMIC DNA]</scope>
    <source>
        <strain evidence="2">cv. Amiga</strain>
    </source>
</reference>
<dbReference type="AlphaFoldDB" id="A0A6A4NGC2"/>
<evidence type="ECO:0000313" key="2">
    <source>
        <dbReference type="Proteomes" id="UP000447434"/>
    </source>
</evidence>
<gene>
    <name evidence="1" type="ORF">Lalb_Chr24g0394341</name>
</gene>
<accession>A0A6A4NGC2</accession>
<proteinExistence type="predicted"/>
<organism evidence="1 2">
    <name type="scientific">Lupinus albus</name>
    <name type="common">White lupine</name>
    <name type="synonym">Lupinus termis</name>
    <dbReference type="NCBI Taxonomy" id="3870"/>
    <lineage>
        <taxon>Eukaryota</taxon>
        <taxon>Viridiplantae</taxon>
        <taxon>Streptophyta</taxon>
        <taxon>Embryophyta</taxon>
        <taxon>Tracheophyta</taxon>
        <taxon>Spermatophyta</taxon>
        <taxon>Magnoliopsida</taxon>
        <taxon>eudicotyledons</taxon>
        <taxon>Gunneridae</taxon>
        <taxon>Pentapetalae</taxon>
        <taxon>rosids</taxon>
        <taxon>fabids</taxon>
        <taxon>Fabales</taxon>
        <taxon>Fabaceae</taxon>
        <taxon>Papilionoideae</taxon>
        <taxon>50 kb inversion clade</taxon>
        <taxon>genistoids sensu lato</taxon>
        <taxon>core genistoids</taxon>
        <taxon>Genisteae</taxon>
        <taxon>Lupinus</taxon>
    </lineage>
</organism>
<protein>
    <submittedName>
        <fullName evidence="1">Uncharacterized protein</fullName>
    </submittedName>
</protein>